<dbReference type="RefSeq" id="WP_075062531.1">
    <property type="nucleotide sequence ID" value="NZ_LGCL01000021.1"/>
</dbReference>
<dbReference type="PANTHER" id="PTHR10434">
    <property type="entry name" value="1-ACYL-SN-GLYCEROL-3-PHOSPHATE ACYLTRANSFERASE"/>
    <property type="match status" value="1"/>
</dbReference>
<name>A0A0P6XWP6_9CHLR</name>
<dbReference type="GO" id="GO:0006654">
    <property type="term" value="P:phosphatidic acid biosynthetic process"/>
    <property type="evidence" value="ECO:0007669"/>
    <property type="project" value="TreeGrafter"/>
</dbReference>
<reference evidence="4 5" key="1">
    <citation type="submission" date="2015-07" db="EMBL/GenBank/DDBJ databases">
        <title>Genome sequence of Ornatilinea apprima DSM 23815.</title>
        <authorList>
            <person name="Hemp J."/>
            <person name="Ward L.M."/>
            <person name="Pace L.A."/>
            <person name="Fischer W.W."/>
        </authorList>
    </citation>
    <scope>NUCLEOTIDE SEQUENCE [LARGE SCALE GENOMIC DNA]</scope>
    <source>
        <strain evidence="4 5">P3M-1</strain>
    </source>
</reference>
<dbReference type="Proteomes" id="UP000050417">
    <property type="component" value="Unassembled WGS sequence"/>
</dbReference>
<dbReference type="SUPFAM" id="SSF69593">
    <property type="entry name" value="Glycerol-3-phosphate (1)-acyltransferase"/>
    <property type="match status" value="1"/>
</dbReference>
<evidence type="ECO:0000259" key="3">
    <source>
        <dbReference type="SMART" id="SM00563"/>
    </source>
</evidence>
<keyword evidence="5" id="KW-1185">Reference proteome</keyword>
<sequence>MGDQAAYRVKVVNQIGRWLLRPLGRLLYRILAKPEIDGLENVPKEGSYLIAINHVSIFEPPFVIPFWPVPPEPLGAAEVWREPDKALLAKFYGGIPIDRDAYDRQALDRVVAAIRGGARVLIAPEGRLSRIPGLRRAKLGIAYLAERTNAAIVPVGVSGATQNFLTRALQGQKPVIRMKIGRPFTLPPISALEGSRKEAYQQNADRVMARIAALLPSEYKGYYADFPADD</sequence>
<comment type="caution">
    <text evidence="4">The sequence shown here is derived from an EMBL/GenBank/DDBJ whole genome shotgun (WGS) entry which is preliminary data.</text>
</comment>
<evidence type="ECO:0000256" key="1">
    <source>
        <dbReference type="ARBA" id="ARBA00022679"/>
    </source>
</evidence>
<feature type="domain" description="Phospholipid/glycerol acyltransferase" evidence="3">
    <location>
        <begin position="48"/>
        <end position="160"/>
    </location>
</feature>
<protein>
    <recommendedName>
        <fullName evidence="3">Phospholipid/glycerol acyltransferase domain-containing protein</fullName>
    </recommendedName>
</protein>
<dbReference type="PANTHER" id="PTHR10434:SF11">
    <property type="entry name" value="1-ACYL-SN-GLYCEROL-3-PHOSPHATE ACYLTRANSFERASE"/>
    <property type="match status" value="1"/>
</dbReference>
<dbReference type="CDD" id="cd07989">
    <property type="entry name" value="LPLAT_AGPAT-like"/>
    <property type="match status" value="1"/>
</dbReference>
<organism evidence="4 5">
    <name type="scientific">Ornatilinea apprima</name>
    <dbReference type="NCBI Taxonomy" id="1134406"/>
    <lineage>
        <taxon>Bacteria</taxon>
        <taxon>Bacillati</taxon>
        <taxon>Chloroflexota</taxon>
        <taxon>Anaerolineae</taxon>
        <taxon>Anaerolineales</taxon>
        <taxon>Anaerolineaceae</taxon>
        <taxon>Ornatilinea</taxon>
    </lineage>
</organism>
<dbReference type="Pfam" id="PF01553">
    <property type="entry name" value="Acyltransferase"/>
    <property type="match status" value="1"/>
</dbReference>
<dbReference type="SMART" id="SM00563">
    <property type="entry name" value="PlsC"/>
    <property type="match status" value="1"/>
</dbReference>
<evidence type="ECO:0000313" key="5">
    <source>
        <dbReference type="Proteomes" id="UP000050417"/>
    </source>
</evidence>
<dbReference type="EMBL" id="LGCL01000021">
    <property type="protein sequence ID" value="KPL77880.1"/>
    <property type="molecule type" value="Genomic_DNA"/>
</dbReference>
<keyword evidence="1" id="KW-0808">Transferase</keyword>
<dbReference type="AlphaFoldDB" id="A0A0P6XWP6"/>
<proteinExistence type="predicted"/>
<accession>A0A0P6XWP6</accession>
<dbReference type="OrthoDB" id="9803035at2"/>
<dbReference type="InterPro" id="IPR002123">
    <property type="entry name" value="Plipid/glycerol_acylTrfase"/>
</dbReference>
<gene>
    <name evidence="4" type="ORF">ADN00_08365</name>
</gene>
<dbReference type="GO" id="GO:0003841">
    <property type="term" value="F:1-acylglycerol-3-phosphate O-acyltransferase activity"/>
    <property type="evidence" value="ECO:0007669"/>
    <property type="project" value="TreeGrafter"/>
</dbReference>
<dbReference type="STRING" id="1134406.ADN00_08365"/>
<evidence type="ECO:0000256" key="2">
    <source>
        <dbReference type="ARBA" id="ARBA00023315"/>
    </source>
</evidence>
<evidence type="ECO:0000313" key="4">
    <source>
        <dbReference type="EMBL" id="KPL77880.1"/>
    </source>
</evidence>
<keyword evidence="2" id="KW-0012">Acyltransferase</keyword>